<dbReference type="KEGG" id="vg:64767083"/>
<protein>
    <submittedName>
        <fullName evidence="1">Uncharacterized protein</fullName>
    </submittedName>
</protein>
<sequence>MKHVISLVPSGRGAGLSTALLDIALANASRGDLVWMLAGTPAVSRAHQRRVLELLKEGSHPHARVNAQGTEVAFDNGGRVLFFDPVNSPPRGSAVADMEITDREDLARVVRTGQAPSAF</sequence>
<dbReference type="GeneID" id="64767083"/>
<evidence type="ECO:0000313" key="2">
    <source>
        <dbReference type="Proteomes" id="UP000316777"/>
    </source>
</evidence>
<keyword evidence="2" id="KW-1185">Reference proteome</keyword>
<name>A0A514DE18_9CAUD</name>
<organism evidence="1 2">
    <name type="scientific">Mycobacterium phage Phrappuccino</name>
    <dbReference type="NCBI Taxonomy" id="2591223"/>
    <lineage>
        <taxon>Viruses</taxon>
        <taxon>Duplodnaviria</taxon>
        <taxon>Heunggongvirae</taxon>
        <taxon>Uroviricota</taxon>
        <taxon>Caudoviricetes</taxon>
        <taxon>Phrappuccinovirus</taxon>
        <taxon>Phrappuccinovirus phrappuccino</taxon>
        <taxon>Phreappuccinovirus Phrappuccino</taxon>
    </lineage>
</organism>
<dbReference type="EMBL" id="MK937592">
    <property type="protein sequence ID" value="QDH91837.1"/>
    <property type="molecule type" value="Genomic_DNA"/>
</dbReference>
<proteinExistence type="predicted"/>
<reference evidence="1 2" key="1">
    <citation type="submission" date="2019-05" db="EMBL/GenBank/DDBJ databases">
        <authorList>
            <person name="Pope W.H."/>
            <person name="Garlena R.A."/>
            <person name="Russell D.A."/>
            <person name="Jacobs-Sera D."/>
            <person name="Hatfull G.F."/>
        </authorList>
    </citation>
    <scope>NUCLEOTIDE SEQUENCE [LARGE SCALE GENOMIC DNA]</scope>
</reference>
<dbReference type="Proteomes" id="UP000316777">
    <property type="component" value="Segment"/>
</dbReference>
<gene>
    <name evidence="1" type="primary">162</name>
    <name evidence="1" type="ORF">SEA_PHRAPPUCCINO_162</name>
</gene>
<dbReference type="RefSeq" id="YP_010059851.1">
    <property type="nucleotide sequence ID" value="NC_054727.1"/>
</dbReference>
<evidence type="ECO:0000313" key="1">
    <source>
        <dbReference type="EMBL" id="QDH91837.1"/>
    </source>
</evidence>
<accession>A0A514DE18</accession>